<dbReference type="EMBL" id="CAKKLH010000290">
    <property type="protein sequence ID" value="CAH0109066.1"/>
    <property type="molecule type" value="Genomic_DNA"/>
</dbReference>
<organism evidence="1 2">
    <name type="scientific">Daphnia galeata</name>
    <dbReference type="NCBI Taxonomy" id="27404"/>
    <lineage>
        <taxon>Eukaryota</taxon>
        <taxon>Metazoa</taxon>
        <taxon>Ecdysozoa</taxon>
        <taxon>Arthropoda</taxon>
        <taxon>Crustacea</taxon>
        <taxon>Branchiopoda</taxon>
        <taxon>Diplostraca</taxon>
        <taxon>Cladocera</taxon>
        <taxon>Anomopoda</taxon>
        <taxon>Daphniidae</taxon>
        <taxon>Daphnia</taxon>
    </lineage>
</organism>
<gene>
    <name evidence="1" type="ORF">DGAL_LOCUS12527</name>
</gene>
<keyword evidence="2" id="KW-1185">Reference proteome</keyword>
<sequence length="313" mass="35214">MARHSSSSASLASICIALHTITSSKGNNEMKLIILLSLLAVATQQQVAVMPRSWMMPFPYLQPSHFHDQDYSDGIYDNSPFDPRGPVYIMAGDEETIPMKNDYMLNNNEQQSYVENEPRVKNYGQHQQLFNSGYQPNERFIFGTVASGTHQPFTKTATFTITKTCTALTVSSCIPRLNLLPAAPAAVPNCRRKREYSPDLFGQDDNSQFSFIHPSKVEMVYPTELPHATMKDDTQQVDIVSSKDENKDTNNESNKISEKQFIRYGRFLNWHFITSVTKSTWSVVSSVFTSTYVPAVNLQCLPPGYIICPEAGK</sequence>
<proteinExistence type="predicted"/>
<evidence type="ECO:0000313" key="2">
    <source>
        <dbReference type="Proteomes" id="UP000789390"/>
    </source>
</evidence>
<dbReference type="AlphaFoldDB" id="A0A8J2RV13"/>
<dbReference type="Proteomes" id="UP000789390">
    <property type="component" value="Unassembled WGS sequence"/>
</dbReference>
<reference evidence="1" key="1">
    <citation type="submission" date="2021-11" db="EMBL/GenBank/DDBJ databases">
        <authorList>
            <person name="Schell T."/>
        </authorList>
    </citation>
    <scope>NUCLEOTIDE SEQUENCE</scope>
    <source>
        <strain evidence="1">M5</strain>
    </source>
</reference>
<evidence type="ECO:0000313" key="1">
    <source>
        <dbReference type="EMBL" id="CAH0109066.1"/>
    </source>
</evidence>
<name>A0A8J2RV13_9CRUS</name>
<comment type="caution">
    <text evidence="1">The sequence shown here is derived from an EMBL/GenBank/DDBJ whole genome shotgun (WGS) entry which is preliminary data.</text>
</comment>
<protein>
    <submittedName>
        <fullName evidence="1">Uncharacterized protein</fullName>
    </submittedName>
</protein>
<dbReference type="OrthoDB" id="6360243at2759"/>
<accession>A0A8J2RV13</accession>